<keyword evidence="6" id="KW-0520">NAD</keyword>
<comment type="caution">
    <text evidence="8">The sequence shown here is derived from an EMBL/GenBank/DDBJ whole genome shotgun (WGS) entry which is preliminary data.</text>
</comment>
<dbReference type="InterPro" id="IPR013154">
    <property type="entry name" value="ADH-like_N"/>
</dbReference>
<dbReference type="EMBL" id="CAJPDQ010000011">
    <property type="protein sequence ID" value="CAF9916328.1"/>
    <property type="molecule type" value="Genomic_DNA"/>
</dbReference>
<dbReference type="GO" id="GO:0005737">
    <property type="term" value="C:cytoplasm"/>
    <property type="evidence" value="ECO:0007669"/>
    <property type="project" value="TreeGrafter"/>
</dbReference>
<evidence type="ECO:0000256" key="2">
    <source>
        <dbReference type="ARBA" id="ARBA00008072"/>
    </source>
</evidence>
<reference evidence="8" key="1">
    <citation type="submission" date="2021-03" db="EMBL/GenBank/DDBJ databases">
        <authorList>
            <person name="Tagirdzhanova G."/>
        </authorList>
    </citation>
    <scope>NUCLEOTIDE SEQUENCE</scope>
</reference>
<proteinExistence type="inferred from homology"/>
<dbReference type="Pfam" id="PF00107">
    <property type="entry name" value="ADH_zinc_N"/>
    <property type="match status" value="1"/>
</dbReference>
<keyword evidence="5" id="KW-0560">Oxidoreductase</keyword>
<gene>
    <name evidence="8" type="ORF">GOMPHAMPRED_000958</name>
</gene>
<evidence type="ECO:0000256" key="3">
    <source>
        <dbReference type="ARBA" id="ARBA00022723"/>
    </source>
</evidence>
<dbReference type="InterPro" id="IPR011032">
    <property type="entry name" value="GroES-like_sf"/>
</dbReference>
<accession>A0A8H3IF80</accession>
<name>A0A8H3IF80_9LECA</name>
<dbReference type="Gene3D" id="3.40.50.720">
    <property type="entry name" value="NAD(P)-binding Rossmann-like Domain"/>
    <property type="match status" value="1"/>
</dbReference>
<dbReference type="Pfam" id="PF08240">
    <property type="entry name" value="ADH_N"/>
    <property type="match status" value="1"/>
</dbReference>
<keyword evidence="4" id="KW-0862">Zinc</keyword>
<dbReference type="PANTHER" id="PTHR42940:SF8">
    <property type="entry name" value="VACUOLAR PROTEIN SORTING-ASSOCIATED PROTEIN 11"/>
    <property type="match status" value="1"/>
</dbReference>
<dbReference type="FunFam" id="3.40.50.720:FF:000039">
    <property type="entry name" value="Alcohol dehydrogenase AdhP"/>
    <property type="match status" value="1"/>
</dbReference>
<organism evidence="8 9">
    <name type="scientific">Gomphillus americanus</name>
    <dbReference type="NCBI Taxonomy" id="1940652"/>
    <lineage>
        <taxon>Eukaryota</taxon>
        <taxon>Fungi</taxon>
        <taxon>Dikarya</taxon>
        <taxon>Ascomycota</taxon>
        <taxon>Pezizomycotina</taxon>
        <taxon>Lecanoromycetes</taxon>
        <taxon>OSLEUM clade</taxon>
        <taxon>Ostropomycetidae</taxon>
        <taxon>Ostropales</taxon>
        <taxon>Graphidaceae</taxon>
        <taxon>Gomphilloideae</taxon>
        <taxon>Gomphillus</taxon>
    </lineage>
</organism>
<evidence type="ECO:0000256" key="1">
    <source>
        <dbReference type="ARBA" id="ARBA00001947"/>
    </source>
</evidence>
<evidence type="ECO:0000256" key="5">
    <source>
        <dbReference type="ARBA" id="ARBA00023002"/>
    </source>
</evidence>
<dbReference type="Proteomes" id="UP000664169">
    <property type="component" value="Unassembled WGS sequence"/>
</dbReference>
<dbReference type="PANTHER" id="PTHR42940">
    <property type="entry name" value="ALCOHOL DEHYDROGENASE 1-RELATED"/>
    <property type="match status" value="1"/>
</dbReference>
<sequence length="370" mass="38993">MQAIRLHEFHKPYSLESIPVPHPGPDELLVKIATASYCHTDSMVLSGSFPSKLPLTASHEGAGVIAEIGSGVSGFSEGQRVMCPIMAGRCGECTSCRGPDDRKHYCPKENHRGVTIDGAFAEYQLVDAQETNVLPDGVDFETAAPLACAGRTIWRAIKTAGLEPGQWIALVGSGGGLGHIGIQFAKQLGLKVIGVDAKDGALALSKEVGADIVVDARLGKEEVVKKVQEVVGGGEGVGADASIALADVEDAAALACAITKMHGVMVQVAQPEKVCIPFQEFVFRNVQVRGSLLCSKGEADEMLTSVAKNGLKIKMEKTAGLDKVKGLVEKVHKGELSGKGVVIVDEELATSARKQVQYCQSSFSNHEHAA</sequence>
<dbReference type="SUPFAM" id="SSF51735">
    <property type="entry name" value="NAD(P)-binding Rossmann-fold domains"/>
    <property type="match status" value="1"/>
</dbReference>
<dbReference type="InterPro" id="IPR020843">
    <property type="entry name" value="ER"/>
</dbReference>
<keyword evidence="3" id="KW-0479">Metal-binding</keyword>
<evidence type="ECO:0000313" key="9">
    <source>
        <dbReference type="Proteomes" id="UP000664169"/>
    </source>
</evidence>
<evidence type="ECO:0000313" key="8">
    <source>
        <dbReference type="EMBL" id="CAF9916328.1"/>
    </source>
</evidence>
<dbReference type="GO" id="GO:0004022">
    <property type="term" value="F:alcohol dehydrogenase (NAD+) activity"/>
    <property type="evidence" value="ECO:0007669"/>
    <property type="project" value="TreeGrafter"/>
</dbReference>
<feature type="domain" description="Enoyl reductase (ER)" evidence="7">
    <location>
        <begin position="14"/>
        <end position="342"/>
    </location>
</feature>
<dbReference type="Gene3D" id="3.90.180.10">
    <property type="entry name" value="Medium-chain alcohol dehydrogenases, catalytic domain"/>
    <property type="match status" value="1"/>
</dbReference>
<comment type="cofactor">
    <cofactor evidence="1">
        <name>Zn(2+)</name>
        <dbReference type="ChEBI" id="CHEBI:29105"/>
    </cofactor>
</comment>
<evidence type="ECO:0000256" key="6">
    <source>
        <dbReference type="ARBA" id="ARBA00023027"/>
    </source>
</evidence>
<dbReference type="GO" id="GO:0046872">
    <property type="term" value="F:metal ion binding"/>
    <property type="evidence" value="ECO:0007669"/>
    <property type="project" value="UniProtKB-KW"/>
</dbReference>
<comment type="similarity">
    <text evidence="2">Belongs to the zinc-containing alcohol dehydrogenase family.</text>
</comment>
<keyword evidence="9" id="KW-1185">Reference proteome</keyword>
<dbReference type="SMART" id="SM00829">
    <property type="entry name" value="PKS_ER"/>
    <property type="match status" value="1"/>
</dbReference>
<dbReference type="OrthoDB" id="5414699at2759"/>
<dbReference type="InterPro" id="IPR013149">
    <property type="entry name" value="ADH-like_C"/>
</dbReference>
<evidence type="ECO:0000256" key="4">
    <source>
        <dbReference type="ARBA" id="ARBA00022833"/>
    </source>
</evidence>
<dbReference type="AlphaFoldDB" id="A0A8H3IF80"/>
<dbReference type="InterPro" id="IPR036291">
    <property type="entry name" value="NAD(P)-bd_dom_sf"/>
</dbReference>
<dbReference type="SUPFAM" id="SSF50129">
    <property type="entry name" value="GroES-like"/>
    <property type="match status" value="1"/>
</dbReference>
<evidence type="ECO:0000259" key="7">
    <source>
        <dbReference type="SMART" id="SM00829"/>
    </source>
</evidence>
<protein>
    <recommendedName>
        <fullName evidence="7">Enoyl reductase (ER) domain-containing protein</fullName>
    </recommendedName>
</protein>